<protein>
    <submittedName>
        <fullName evidence="2">Uncharacterized protein</fullName>
    </submittedName>
</protein>
<name>B8ASN5_ORYSI</name>
<evidence type="ECO:0000313" key="3">
    <source>
        <dbReference type="Proteomes" id="UP000007015"/>
    </source>
</evidence>
<reference evidence="2 3" key="1">
    <citation type="journal article" date="2005" name="PLoS Biol.">
        <title>The genomes of Oryza sativa: a history of duplications.</title>
        <authorList>
            <person name="Yu J."/>
            <person name="Wang J."/>
            <person name="Lin W."/>
            <person name="Li S."/>
            <person name="Li H."/>
            <person name="Zhou J."/>
            <person name="Ni P."/>
            <person name="Dong W."/>
            <person name="Hu S."/>
            <person name="Zeng C."/>
            <person name="Zhang J."/>
            <person name="Zhang Y."/>
            <person name="Li R."/>
            <person name="Xu Z."/>
            <person name="Li S."/>
            <person name="Li X."/>
            <person name="Zheng H."/>
            <person name="Cong L."/>
            <person name="Lin L."/>
            <person name="Yin J."/>
            <person name="Geng J."/>
            <person name="Li G."/>
            <person name="Shi J."/>
            <person name="Liu J."/>
            <person name="Lv H."/>
            <person name="Li J."/>
            <person name="Wang J."/>
            <person name="Deng Y."/>
            <person name="Ran L."/>
            <person name="Shi X."/>
            <person name="Wang X."/>
            <person name="Wu Q."/>
            <person name="Li C."/>
            <person name="Ren X."/>
            <person name="Wang J."/>
            <person name="Wang X."/>
            <person name="Li D."/>
            <person name="Liu D."/>
            <person name="Zhang X."/>
            <person name="Ji Z."/>
            <person name="Zhao W."/>
            <person name="Sun Y."/>
            <person name="Zhang Z."/>
            <person name="Bao J."/>
            <person name="Han Y."/>
            <person name="Dong L."/>
            <person name="Ji J."/>
            <person name="Chen P."/>
            <person name="Wu S."/>
            <person name="Liu J."/>
            <person name="Xiao Y."/>
            <person name="Bu D."/>
            <person name="Tan J."/>
            <person name="Yang L."/>
            <person name="Ye C."/>
            <person name="Zhang J."/>
            <person name="Xu J."/>
            <person name="Zhou Y."/>
            <person name="Yu Y."/>
            <person name="Zhang B."/>
            <person name="Zhuang S."/>
            <person name="Wei H."/>
            <person name="Liu B."/>
            <person name="Lei M."/>
            <person name="Yu H."/>
            <person name="Li Y."/>
            <person name="Xu H."/>
            <person name="Wei S."/>
            <person name="He X."/>
            <person name="Fang L."/>
            <person name="Zhang Z."/>
            <person name="Zhang Y."/>
            <person name="Huang X."/>
            <person name="Su Z."/>
            <person name="Tong W."/>
            <person name="Li J."/>
            <person name="Tong Z."/>
            <person name="Li S."/>
            <person name="Ye J."/>
            <person name="Wang L."/>
            <person name="Fang L."/>
            <person name="Lei T."/>
            <person name="Chen C."/>
            <person name="Chen H."/>
            <person name="Xu Z."/>
            <person name="Li H."/>
            <person name="Huang H."/>
            <person name="Zhang F."/>
            <person name="Xu H."/>
            <person name="Li N."/>
            <person name="Zhao C."/>
            <person name="Li S."/>
            <person name="Dong L."/>
            <person name="Huang Y."/>
            <person name="Li L."/>
            <person name="Xi Y."/>
            <person name="Qi Q."/>
            <person name="Li W."/>
            <person name="Zhang B."/>
            <person name="Hu W."/>
            <person name="Zhang Y."/>
            <person name="Tian X."/>
            <person name="Jiao Y."/>
            <person name="Liang X."/>
            <person name="Jin J."/>
            <person name="Gao L."/>
            <person name="Zheng W."/>
            <person name="Hao B."/>
            <person name="Liu S."/>
            <person name="Wang W."/>
            <person name="Yuan L."/>
            <person name="Cao M."/>
            <person name="McDermott J."/>
            <person name="Samudrala R."/>
            <person name="Wang J."/>
            <person name="Wong G.K."/>
            <person name="Yang H."/>
        </authorList>
    </citation>
    <scope>NUCLEOTIDE SEQUENCE [LARGE SCALE GENOMIC DNA]</scope>
    <source>
        <strain evidence="3">cv. 93-11</strain>
    </source>
</reference>
<accession>B8ASN5</accession>
<feature type="compositionally biased region" description="Basic and acidic residues" evidence="1">
    <location>
        <begin position="169"/>
        <end position="178"/>
    </location>
</feature>
<gene>
    <name evidence="2" type="ORF">OsI_16862</name>
</gene>
<evidence type="ECO:0000256" key="1">
    <source>
        <dbReference type="SAM" id="MobiDB-lite"/>
    </source>
</evidence>
<feature type="compositionally biased region" description="Polar residues" evidence="1">
    <location>
        <begin position="57"/>
        <end position="67"/>
    </location>
</feature>
<feature type="compositionally biased region" description="Polar residues" evidence="1">
    <location>
        <begin position="137"/>
        <end position="168"/>
    </location>
</feature>
<dbReference type="EMBL" id="CM000129">
    <property type="protein sequence ID" value="EEC77745.1"/>
    <property type="molecule type" value="Genomic_DNA"/>
</dbReference>
<keyword evidence="3" id="KW-1185">Reference proteome</keyword>
<feature type="region of interest" description="Disordered" evidence="1">
    <location>
        <begin position="113"/>
        <end position="178"/>
    </location>
</feature>
<dbReference type="Proteomes" id="UP000007015">
    <property type="component" value="Chromosome 4"/>
</dbReference>
<feature type="compositionally biased region" description="Basic and acidic residues" evidence="1">
    <location>
        <begin position="115"/>
        <end position="125"/>
    </location>
</feature>
<feature type="region of interest" description="Disordered" evidence="1">
    <location>
        <begin position="1"/>
        <end position="81"/>
    </location>
</feature>
<dbReference type="AlphaFoldDB" id="B8ASN5"/>
<dbReference type="HOGENOM" id="CLU_1512990_0_0_1"/>
<proteinExistence type="predicted"/>
<dbReference type="Gramene" id="BGIOSGA016866-TA">
    <property type="protein sequence ID" value="BGIOSGA016866-PA"/>
    <property type="gene ID" value="BGIOSGA016866"/>
</dbReference>
<sequence>MMHSHVATAGPTVTRWDPPRSSVGTPASPAAPGERAPPPPGLAGVAPAPPGELELDSMQNCKQSKTAGKSRALTESVADEERLAVEPGREVGADVPAGAVADVVRRRLGYPRRAAVHEQDAHRESQAGLSHWRGPSHGSSNQRGKEQVWSSEKVQGLGAQTLSMQDKSISNRDLKYNS</sequence>
<evidence type="ECO:0000313" key="2">
    <source>
        <dbReference type="EMBL" id="EEC77745.1"/>
    </source>
</evidence>
<organism evidence="2 3">
    <name type="scientific">Oryza sativa subsp. indica</name>
    <name type="common">Rice</name>
    <dbReference type="NCBI Taxonomy" id="39946"/>
    <lineage>
        <taxon>Eukaryota</taxon>
        <taxon>Viridiplantae</taxon>
        <taxon>Streptophyta</taxon>
        <taxon>Embryophyta</taxon>
        <taxon>Tracheophyta</taxon>
        <taxon>Spermatophyta</taxon>
        <taxon>Magnoliopsida</taxon>
        <taxon>Liliopsida</taxon>
        <taxon>Poales</taxon>
        <taxon>Poaceae</taxon>
        <taxon>BOP clade</taxon>
        <taxon>Oryzoideae</taxon>
        <taxon>Oryzeae</taxon>
        <taxon>Oryzinae</taxon>
        <taxon>Oryza</taxon>
        <taxon>Oryza sativa</taxon>
    </lineage>
</organism>